<name>A0A345DAD6_9BURK</name>
<keyword evidence="1" id="KW-0472">Membrane</keyword>
<keyword evidence="1" id="KW-0812">Transmembrane</keyword>
<dbReference type="OrthoDB" id="9770040at2"/>
<sequence length="391" mass="43375">MATLIPLAEPRSTHSLALFELAFRPFFLLGAVFALFAVLPWVLNLHGMAFTPHINAMWWHGHEMIFGFALAIIMGFLLTAAQNWTGVPSPRDVPLMVLVGLWLLPRLFLPFAHSLPIGMLMASDVLAGAGVALVLARMVLKAKQWRNLPFPLMVGMLTVLNGLSYWAALHDNILGAMRIHDAALLWVALVMNMLGGRVIPFFTERASSYTRQTEPKWLLAASNFALILTSVTMLFDNDMALRFSAATSALIVFYRWNHWGWRASFRNPLLWSLHLSFACLPLACALLAMGYPRSGALHLFTIGAMTGLIVSMMSRVSLGHTGRELKVARPLPWAYGLLFIAGLARALAASWPQAYLPLLDFALTCWMLALGIFVCYYAGILLRPRVDGRRG</sequence>
<feature type="transmembrane region" description="Helical" evidence="1">
    <location>
        <begin position="117"/>
        <end position="136"/>
    </location>
</feature>
<feature type="transmembrane region" description="Helical" evidence="1">
    <location>
        <begin position="63"/>
        <end position="81"/>
    </location>
</feature>
<evidence type="ECO:0000313" key="3">
    <source>
        <dbReference type="Proteomes" id="UP000252182"/>
    </source>
</evidence>
<dbReference type="InterPro" id="IPR010266">
    <property type="entry name" value="NnrS"/>
</dbReference>
<reference evidence="3" key="1">
    <citation type="submission" date="2018-07" db="EMBL/GenBank/DDBJ databases">
        <authorList>
            <person name="Kim H."/>
        </authorList>
    </citation>
    <scope>NUCLEOTIDE SEQUENCE [LARGE SCALE GENOMIC DNA]</scope>
    <source>
        <strain evidence="3">F02</strain>
    </source>
</reference>
<feature type="transmembrane region" description="Helical" evidence="1">
    <location>
        <begin position="183"/>
        <end position="203"/>
    </location>
</feature>
<gene>
    <name evidence="2" type="ORF">DTO96_101054</name>
</gene>
<evidence type="ECO:0000313" key="2">
    <source>
        <dbReference type="EMBL" id="AXF85324.1"/>
    </source>
</evidence>
<organism evidence="2 3">
    <name type="scientific">Ephemeroptericola cinctiostellae</name>
    <dbReference type="NCBI Taxonomy" id="2268024"/>
    <lineage>
        <taxon>Bacteria</taxon>
        <taxon>Pseudomonadati</taxon>
        <taxon>Pseudomonadota</taxon>
        <taxon>Betaproteobacteria</taxon>
        <taxon>Burkholderiales</taxon>
        <taxon>Burkholderiaceae</taxon>
        <taxon>Ephemeroptericola</taxon>
    </lineage>
</organism>
<proteinExistence type="predicted"/>
<dbReference type="EMBL" id="CP031124">
    <property type="protein sequence ID" value="AXF85324.1"/>
    <property type="molecule type" value="Genomic_DNA"/>
</dbReference>
<dbReference type="KEGG" id="hyf:DTO96_101054"/>
<evidence type="ECO:0008006" key="4">
    <source>
        <dbReference type="Google" id="ProtNLM"/>
    </source>
</evidence>
<feature type="transmembrane region" description="Helical" evidence="1">
    <location>
        <begin position="93"/>
        <end position="111"/>
    </location>
</feature>
<accession>A0A345DAD6</accession>
<dbReference type="RefSeq" id="WP_114562534.1">
    <property type="nucleotide sequence ID" value="NZ_CP031124.1"/>
</dbReference>
<feature type="transmembrane region" description="Helical" evidence="1">
    <location>
        <begin position="330"/>
        <end position="349"/>
    </location>
</feature>
<keyword evidence="1" id="KW-1133">Transmembrane helix</keyword>
<evidence type="ECO:0000256" key="1">
    <source>
        <dbReference type="SAM" id="Phobius"/>
    </source>
</evidence>
<feature type="transmembrane region" description="Helical" evidence="1">
    <location>
        <begin position="297"/>
        <end position="318"/>
    </location>
</feature>
<feature type="transmembrane region" description="Helical" evidence="1">
    <location>
        <begin position="148"/>
        <end position="168"/>
    </location>
</feature>
<dbReference type="Proteomes" id="UP000252182">
    <property type="component" value="Chromosome"/>
</dbReference>
<feature type="transmembrane region" description="Helical" evidence="1">
    <location>
        <begin position="241"/>
        <end position="257"/>
    </location>
</feature>
<dbReference type="AlphaFoldDB" id="A0A345DAD6"/>
<feature type="transmembrane region" description="Helical" evidence="1">
    <location>
        <begin position="269"/>
        <end position="291"/>
    </location>
</feature>
<feature type="transmembrane region" description="Helical" evidence="1">
    <location>
        <begin position="361"/>
        <end position="382"/>
    </location>
</feature>
<keyword evidence="3" id="KW-1185">Reference proteome</keyword>
<feature type="transmembrane region" description="Helical" evidence="1">
    <location>
        <begin position="215"/>
        <end position="235"/>
    </location>
</feature>
<protein>
    <recommendedName>
        <fullName evidence="4">NnrS protein</fullName>
    </recommendedName>
</protein>
<dbReference type="Pfam" id="PF05940">
    <property type="entry name" value="NnrS"/>
    <property type="match status" value="1"/>
</dbReference>
<feature type="transmembrane region" description="Helical" evidence="1">
    <location>
        <begin position="21"/>
        <end position="43"/>
    </location>
</feature>